<evidence type="ECO:0000256" key="1">
    <source>
        <dbReference type="ARBA" id="ARBA00004651"/>
    </source>
</evidence>
<comment type="similarity">
    <text evidence="6">Belongs to the ABC-4 integral membrane protein family.</text>
</comment>
<accession>A0A810QC03</accession>
<protein>
    <submittedName>
        <fullName evidence="10">ABC transporter permease</fullName>
    </submittedName>
</protein>
<dbReference type="PANTHER" id="PTHR30572">
    <property type="entry name" value="MEMBRANE COMPONENT OF TRANSPORTER-RELATED"/>
    <property type="match status" value="1"/>
</dbReference>
<evidence type="ECO:0000256" key="7">
    <source>
        <dbReference type="SAM" id="Phobius"/>
    </source>
</evidence>
<evidence type="ECO:0000256" key="3">
    <source>
        <dbReference type="ARBA" id="ARBA00022692"/>
    </source>
</evidence>
<evidence type="ECO:0000259" key="9">
    <source>
        <dbReference type="Pfam" id="PF12704"/>
    </source>
</evidence>
<evidence type="ECO:0000259" key="8">
    <source>
        <dbReference type="Pfam" id="PF02687"/>
    </source>
</evidence>
<feature type="transmembrane region" description="Helical" evidence="7">
    <location>
        <begin position="294"/>
        <end position="319"/>
    </location>
</feature>
<keyword evidence="4 7" id="KW-1133">Transmembrane helix</keyword>
<dbReference type="GO" id="GO:0022857">
    <property type="term" value="F:transmembrane transporter activity"/>
    <property type="evidence" value="ECO:0007669"/>
    <property type="project" value="TreeGrafter"/>
</dbReference>
<name>A0A810QC03_9FIRM</name>
<dbReference type="AlphaFoldDB" id="A0A810QC03"/>
<sequence>MAVNIMQAFKMAWKSIWGKKGRSTLTILGIFIGIAAVMTIVSVLEGMKEFTRQQYAAMGSNRISVYIWSYSYDEEGNSLAPDYFPNLYNYCNGMRQYIDGVTPQGNVNATVSYGTKSTANMEYSWDENGNITGEMPPSLYYVSDQYSACSNLTLAKGRDLAYLDMKNYNQVCVIGAQAAKTFFGSADPVGKELQVNGNPFLVVGVYGSRLSEESAATSTIDNFIAFPYTARRLLGGEAPSQFTVKAKDNVNLNEIIPQLGGFLKGLVGSNGSYDVSSENQWQDYQNEYLTQLSLILGGIAAISLLVGGIGIMNIMLVTVTERTREIGIRRAIGAQRASIVAQFLIEAAMLCGIGGLVGIAVGTLGSVVLSTFLVQITVFPPLWVTAAAFALSVALGVLFGIYPAAKASKLQPVEALRAE</sequence>
<dbReference type="InterPro" id="IPR025857">
    <property type="entry name" value="MacB_PCD"/>
</dbReference>
<evidence type="ECO:0000313" key="10">
    <source>
        <dbReference type="EMBL" id="BCK83712.1"/>
    </source>
</evidence>
<keyword evidence="3 7" id="KW-0812">Transmembrane</keyword>
<dbReference type="Pfam" id="PF02687">
    <property type="entry name" value="FtsX"/>
    <property type="match status" value="1"/>
</dbReference>
<evidence type="ECO:0000256" key="4">
    <source>
        <dbReference type="ARBA" id="ARBA00022989"/>
    </source>
</evidence>
<dbReference type="EMBL" id="AP023420">
    <property type="protein sequence ID" value="BCK83712.1"/>
    <property type="molecule type" value="Genomic_DNA"/>
</dbReference>
<keyword evidence="5 7" id="KW-0472">Membrane</keyword>
<dbReference type="GO" id="GO:0005886">
    <property type="term" value="C:plasma membrane"/>
    <property type="evidence" value="ECO:0007669"/>
    <property type="project" value="UniProtKB-SubCell"/>
</dbReference>
<feature type="transmembrane region" description="Helical" evidence="7">
    <location>
        <begin position="339"/>
        <end position="362"/>
    </location>
</feature>
<proteinExistence type="inferred from homology"/>
<evidence type="ECO:0000313" key="11">
    <source>
        <dbReference type="Proteomes" id="UP000679848"/>
    </source>
</evidence>
<dbReference type="InterPro" id="IPR003838">
    <property type="entry name" value="ABC3_permease_C"/>
</dbReference>
<evidence type="ECO:0000256" key="5">
    <source>
        <dbReference type="ARBA" id="ARBA00023136"/>
    </source>
</evidence>
<keyword evidence="11" id="KW-1185">Reference proteome</keyword>
<dbReference type="Proteomes" id="UP000679848">
    <property type="component" value="Chromosome"/>
</dbReference>
<feature type="transmembrane region" description="Helical" evidence="7">
    <location>
        <begin position="21"/>
        <end position="44"/>
    </location>
</feature>
<dbReference type="InterPro" id="IPR050250">
    <property type="entry name" value="Macrolide_Exporter_MacB"/>
</dbReference>
<feature type="domain" description="ABC3 transporter permease C-terminal" evidence="8">
    <location>
        <begin position="299"/>
        <end position="412"/>
    </location>
</feature>
<comment type="subcellular location">
    <subcellularLocation>
        <location evidence="1">Cell membrane</location>
        <topology evidence="1">Multi-pass membrane protein</topology>
    </subcellularLocation>
</comment>
<keyword evidence="2" id="KW-1003">Cell membrane</keyword>
<dbReference type="Pfam" id="PF12704">
    <property type="entry name" value="MacB_PCD"/>
    <property type="match status" value="1"/>
</dbReference>
<dbReference type="PANTHER" id="PTHR30572:SF4">
    <property type="entry name" value="ABC TRANSPORTER PERMEASE YTRF"/>
    <property type="match status" value="1"/>
</dbReference>
<evidence type="ECO:0000256" key="6">
    <source>
        <dbReference type="ARBA" id="ARBA00038076"/>
    </source>
</evidence>
<feature type="domain" description="MacB-like periplasmic core" evidence="9">
    <location>
        <begin position="23"/>
        <end position="258"/>
    </location>
</feature>
<evidence type="ECO:0000256" key="2">
    <source>
        <dbReference type="ARBA" id="ARBA00022475"/>
    </source>
</evidence>
<reference evidence="10" key="1">
    <citation type="submission" date="2020-09" db="EMBL/GenBank/DDBJ databases">
        <title>New species isolated from human feces.</title>
        <authorList>
            <person name="Kitahara M."/>
            <person name="Shigeno Y."/>
            <person name="Shime M."/>
            <person name="Matsumoto Y."/>
            <person name="Nakamura S."/>
            <person name="Motooka D."/>
            <person name="Fukuoka S."/>
            <person name="Nishikawa H."/>
            <person name="Benno Y."/>
        </authorList>
    </citation>
    <scope>NUCLEOTIDE SEQUENCE</scope>
    <source>
        <strain evidence="10">MM59</strain>
    </source>
</reference>
<feature type="transmembrane region" description="Helical" evidence="7">
    <location>
        <begin position="382"/>
        <end position="402"/>
    </location>
</feature>
<dbReference type="KEGG" id="pfaa:MM59RIKEN_10310"/>
<organism evidence="10 11">
    <name type="scientific">Pusillibacter faecalis</name>
    <dbReference type="NCBI Taxonomy" id="2714358"/>
    <lineage>
        <taxon>Bacteria</taxon>
        <taxon>Bacillati</taxon>
        <taxon>Bacillota</taxon>
        <taxon>Clostridia</taxon>
        <taxon>Eubacteriales</taxon>
        <taxon>Oscillospiraceae</taxon>
        <taxon>Pusillibacter</taxon>
    </lineage>
</organism>
<gene>
    <name evidence="10" type="ORF">MM59RIKEN_10310</name>
</gene>